<comment type="subunit">
    <text evidence="5">Homodimer.</text>
</comment>
<dbReference type="PANTHER" id="PTHR21047:SF2">
    <property type="entry name" value="THYMIDINE DIPHOSPHO-4-KETO-RHAMNOSE 3,5-EPIMERASE"/>
    <property type="match status" value="1"/>
</dbReference>
<dbReference type="InterPro" id="IPR014710">
    <property type="entry name" value="RmlC-like_jellyroll"/>
</dbReference>
<evidence type="ECO:0000313" key="7">
    <source>
        <dbReference type="Proteomes" id="UP001596150"/>
    </source>
</evidence>
<comment type="catalytic activity">
    <reaction evidence="1 5">
        <text>dTDP-4-dehydro-6-deoxy-alpha-D-glucose = dTDP-4-dehydro-beta-L-rhamnose</text>
        <dbReference type="Rhea" id="RHEA:16969"/>
        <dbReference type="ChEBI" id="CHEBI:57649"/>
        <dbReference type="ChEBI" id="CHEBI:62830"/>
        <dbReference type="EC" id="5.1.3.13"/>
    </reaction>
</comment>
<dbReference type="EC" id="5.1.3.13" evidence="3 5"/>
<dbReference type="CDD" id="cd00438">
    <property type="entry name" value="cupin_RmlC"/>
    <property type="match status" value="1"/>
</dbReference>
<keyword evidence="5 6" id="KW-0413">Isomerase</keyword>
<gene>
    <name evidence="6" type="primary">rfbC</name>
    <name evidence="6" type="ORF">ACFPP9_04095</name>
</gene>
<dbReference type="NCBIfam" id="TIGR01221">
    <property type="entry name" value="rmlC"/>
    <property type="match status" value="1"/>
</dbReference>
<comment type="caution">
    <text evidence="6">The sequence shown here is derived from an EMBL/GenBank/DDBJ whole genome shotgun (WGS) entry which is preliminary data.</text>
</comment>
<evidence type="ECO:0000256" key="1">
    <source>
        <dbReference type="ARBA" id="ARBA00001298"/>
    </source>
</evidence>
<dbReference type="Proteomes" id="UP001596150">
    <property type="component" value="Unassembled WGS sequence"/>
</dbReference>
<dbReference type="PANTHER" id="PTHR21047">
    <property type="entry name" value="DTDP-6-DEOXY-D-GLUCOSE-3,5 EPIMERASE"/>
    <property type="match status" value="1"/>
</dbReference>
<evidence type="ECO:0000256" key="4">
    <source>
        <dbReference type="ARBA" id="ARBA00019595"/>
    </source>
</evidence>
<dbReference type="InterPro" id="IPR011051">
    <property type="entry name" value="RmlC_Cupin_sf"/>
</dbReference>
<dbReference type="RefSeq" id="WP_266342959.1">
    <property type="nucleotide sequence ID" value="NZ_JAPKNH010000002.1"/>
</dbReference>
<name>A0ABW0PSA4_9HYPH</name>
<proteinExistence type="inferred from homology"/>
<dbReference type="EMBL" id="JBHSML010000002">
    <property type="protein sequence ID" value="MFC5514943.1"/>
    <property type="molecule type" value="Genomic_DNA"/>
</dbReference>
<protein>
    <recommendedName>
        <fullName evidence="4 5">dTDP-4-dehydrorhamnose 3,5-epimerase</fullName>
        <ecNumber evidence="3 5">5.1.3.13</ecNumber>
    </recommendedName>
    <alternativeName>
        <fullName evidence="5">Thymidine diphospho-4-keto-rhamnose 3,5-epimerase</fullName>
    </alternativeName>
</protein>
<comment type="pathway">
    <text evidence="5">Carbohydrate biosynthesis; dTDP-L-rhamnose biosynthesis.</text>
</comment>
<dbReference type="Pfam" id="PF00908">
    <property type="entry name" value="dTDP_sugar_isom"/>
    <property type="match status" value="1"/>
</dbReference>
<keyword evidence="7" id="KW-1185">Reference proteome</keyword>
<dbReference type="GO" id="GO:0008830">
    <property type="term" value="F:dTDP-4-dehydrorhamnose 3,5-epimerase activity"/>
    <property type="evidence" value="ECO:0007669"/>
    <property type="project" value="UniProtKB-EC"/>
</dbReference>
<dbReference type="InterPro" id="IPR000888">
    <property type="entry name" value="RmlC-like"/>
</dbReference>
<comment type="similarity">
    <text evidence="5">Belongs to the dTDP-4-dehydrorhamnose 3,5-epimerase family.</text>
</comment>
<accession>A0ABW0PSA4</accession>
<reference evidence="7" key="1">
    <citation type="journal article" date="2019" name="Int. J. Syst. Evol. Microbiol.">
        <title>The Global Catalogue of Microorganisms (GCM) 10K type strain sequencing project: providing services to taxonomists for standard genome sequencing and annotation.</title>
        <authorList>
            <consortium name="The Broad Institute Genomics Platform"/>
            <consortium name="The Broad Institute Genome Sequencing Center for Infectious Disease"/>
            <person name="Wu L."/>
            <person name="Ma J."/>
        </authorList>
    </citation>
    <scope>NUCLEOTIDE SEQUENCE [LARGE SCALE GENOMIC DNA]</scope>
    <source>
        <strain evidence="7">KACC 12633</strain>
    </source>
</reference>
<dbReference type="SUPFAM" id="SSF51182">
    <property type="entry name" value="RmlC-like cupins"/>
    <property type="match status" value="1"/>
</dbReference>
<comment type="function">
    <text evidence="2 5">Catalyzes the epimerization of the C3' and C5'positions of dTDP-6-deoxy-D-xylo-4-hexulose, forming dTDP-6-deoxy-L-lyxo-4-hexulose.</text>
</comment>
<evidence type="ECO:0000256" key="2">
    <source>
        <dbReference type="ARBA" id="ARBA00001997"/>
    </source>
</evidence>
<evidence type="ECO:0000313" key="6">
    <source>
        <dbReference type="EMBL" id="MFC5514943.1"/>
    </source>
</evidence>
<sequence>MTTVERFAIEGPALIHPTVHGDARGCFFEAFRQDLFERNVAPGVPFVQDNQSLSRPAGTLRGLHFQLDPRAQAKLVRVLRGSILDVAVDIRPRSPTFGQHVAVTLSAENRAQLYVPTGFAHGFCTLEPDTEVFYKTSDFYSPTHDRGLAWNDPALGIVWPVSEADATLSDRDRLHPRLADLAIR</sequence>
<organism evidence="6 7">
    <name type="scientific">Kaistia terrae</name>
    <dbReference type="NCBI Taxonomy" id="537017"/>
    <lineage>
        <taxon>Bacteria</taxon>
        <taxon>Pseudomonadati</taxon>
        <taxon>Pseudomonadota</taxon>
        <taxon>Alphaproteobacteria</taxon>
        <taxon>Hyphomicrobiales</taxon>
        <taxon>Kaistiaceae</taxon>
        <taxon>Kaistia</taxon>
    </lineage>
</organism>
<dbReference type="Gene3D" id="2.60.120.10">
    <property type="entry name" value="Jelly Rolls"/>
    <property type="match status" value="1"/>
</dbReference>
<evidence type="ECO:0000256" key="5">
    <source>
        <dbReference type="RuleBase" id="RU364069"/>
    </source>
</evidence>
<evidence type="ECO:0000256" key="3">
    <source>
        <dbReference type="ARBA" id="ARBA00012098"/>
    </source>
</evidence>